<dbReference type="AlphaFoldDB" id="A0A6L9UEW7"/>
<evidence type="ECO:0000256" key="3">
    <source>
        <dbReference type="ARBA" id="ARBA00022692"/>
    </source>
</evidence>
<evidence type="ECO:0000313" key="11">
    <source>
        <dbReference type="Proteomes" id="UP000483035"/>
    </source>
</evidence>
<keyword evidence="2" id="KW-1003">Cell membrane</keyword>
<evidence type="ECO:0000256" key="4">
    <source>
        <dbReference type="ARBA" id="ARBA00022989"/>
    </source>
</evidence>
<dbReference type="InterPro" id="IPR050250">
    <property type="entry name" value="Macrolide_Exporter_MacB"/>
</dbReference>
<name>A0A6L9UEW7_9HYPH</name>
<feature type="transmembrane region" description="Helical" evidence="7">
    <location>
        <begin position="309"/>
        <end position="328"/>
    </location>
</feature>
<keyword evidence="3 7" id="KW-0812">Transmembrane</keyword>
<dbReference type="PANTHER" id="PTHR30572:SF4">
    <property type="entry name" value="ABC TRANSPORTER PERMEASE YTRF"/>
    <property type="match status" value="1"/>
</dbReference>
<dbReference type="PANTHER" id="PTHR30572">
    <property type="entry name" value="MEMBRANE COMPONENT OF TRANSPORTER-RELATED"/>
    <property type="match status" value="1"/>
</dbReference>
<evidence type="ECO:0000259" key="8">
    <source>
        <dbReference type="Pfam" id="PF02687"/>
    </source>
</evidence>
<evidence type="ECO:0000256" key="1">
    <source>
        <dbReference type="ARBA" id="ARBA00004651"/>
    </source>
</evidence>
<accession>A0A6L9UEW7</accession>
<protein>
    <submittedName>
        <fullName evidence="10">FtsX-like permease family protein</fullName>
    </submittedName>
</protein>
<dbReference type="RefSeq" id="WP_163993922.1">
    <property type="nucleotide sequence ID" value="NZ_WUEY01000033.1"/>
</dbReference>
<proteinExistence type="inferred from homology"/>
<feature type="transmembrane region" description="Helical" evidence="7">
    <location>
        <begin position="272"/>
        <end position="297"/>
    </location>
</feature>
<evidence type="ECO:0000259" key="9">
    <source>
        <dbReference type="Pfam" id="PF12704"/>
    </source>
</evidence>
<keyword evidence="4 7" id="KW-1133">Transmembrane helix</keyword>
<feature type="domain" description="ABC3 transporter permease C-terminal" evidence="8">
    <location>
        <begin position="281"/>
        <end position="394"/>
    </location>
</feature>
<dbReference type="InterPro" id="IPR003838">
    <property type="entry name" value="ABC3_permease_C"/>
</dbReference>
<feature type="transmembrane region" description="Helical" evidence="7">
    <location>
        <begin position="334"/>
        <end position="358"/>
    </location>
</feature>
<comment type="caution">
    <text evidence="10">The sequence shown here is derived from an EMBL/GenBank/DDBJ whole genome shotgun (WGS) entry which is preliminary data.</text>
</comment>
<dbReference type="Pfam" id="PF12704">
    <property type="entry name" value="MacB_PCD"/>
    <property type="match status" value="1"/>
</dbReference>
<evidence type="ECO:0000313" key="10">
    <source>
        <dbReference type="EMBL" id="NEI74545.1"/>
    </source>
</evidence>
<feature type="domain" description="MacB-like periplasmic core" evidence="9">
    <location>
        <begin position="20"/>
        <end position="240"/>
    </location>
</feature>
<comment type="subcellular location">
    <subcellularLocation>
        <location evidence="1">Cell membrane</location>
        <topology evidence="1">Multi-pass membrane protein</topology>
    </subcellularLocation>
</comment>
<evidence type="ECO:0000256" key="7">
    <source>
        <dbReference type="SAM" id="Phobius"/>
    </source>
</evidence>
<feature type="transmembrane region" description="Helical" evidence="7">
    <location>
        <begin position="365"/>
        <end position="384"/>
    </location>
</feature>
<dbReference type="Pfam" id="PF02687">
    <property type="entry name" value="FtsX"/>
    <property type="match status" value="1"/>
</dbReference>
<feature type="transmembrane region" description="Helical" evidence="7">
    <location>
        <begin position="21"/>
        <end position="41"/>
    </location>
</feature>
<evidence type="ECO:0000256" key="2">
    <source>
        <dbReference type="ARBA" id="ARBA00022475"/>
    </source>
</evidence>
<reference evidence="10 11" key="1">
    <citation type="submission" date="2019-12" db="EMBL/GenBank/DDBJ databases">
        <title>Rhizobium genotypes associated with high levels of biological nitrogen fixation by grain legumes in a temperate-maritime cropping system.</title>
        <authorList>
            <person name="Maluk M."/>
            <person name="Francesc Ferrando Molina F."/>
            <person name="Lopez Del Egido L."/>
            <person name="Lafos M."/>
            <person name="Langarica-Fuentes A."/>
            <person name="Gebre Yohannes G."/>
            <person name="Young M.W."/>
            <person name="Martin P."/>
            <person name="Gantlett R."/>
            <person name="Kenicer G."/>
            <person name="Hawes C."/>
            <person name="Begg G.S."/>
            <person name="Quilliam R.S."/>
            <person name="Squire G.R."/>
            <person name="Poole P.S."/>
            <person name="Young P.W."/>
            <person name="Iannetta P.M."/>
            <person name="James E.K."/>
        </authorList>
    </citation>
    <scope>NUCLEOTIDE SEQUENCE [LARGE SCALE GENOMIC DNA]</scope>
    <source>
        <strain evidence="10 11">JHI1118</strain>
    </source>
</reference>
<gene>
    <name evidence="10" type="ORF">GR212_33920</name>
</gene>
<dbReference type="EMBL" id="WUEY01000033">
    <property type="protein sequence ID" value="NEI74545.1"/>
    <property type="molecule type" value="Genomic_DNA"/>
</dbReference>
<evidence type="ECO:0000256" key="6">
    <source>
        <dbReference type="ARBA" id="ARBA00038076"/>
    </source>
</evidence>
<organism evidence="10 11">
    <name type="scientific">Rhizobium lusitanum</name>
    <dbReference type="NCBI Taxonomy" id="293958"/>
    <lineage>
        <taxon>Bacteria</taxon>
        <taxon>Pseudomonadati</taxon>
        <taxon>Pseudomonadota</taxon>
        <taxon>Alphaproteobacteria</taxon>
        <taxon>Hyphomicrobiales</taxon>
        <taxon>Rhizobiaceae</taxon>
        <taxon>Rhizobium/Agrobacterium group</taxon>
        <taxon>Rhizobium</taxon>
    </lineage>
</organism>
<evidence type="ECO:0000256" key="5">
    <source>
        <dbReference type="ARBA" id="ARBA00023136"/>
    </source>
</evidence>
<dbReference type="GO" id="GO:0005886">
    <property type="term" value="C:plasma membrane"/>
    <property type="evidence" value="ECO:0007669"/>
    <property type="project" value="UniProtKB-SubCell"/>
</dbReference>
<dbReference type="Proteomes" id="UP000483035">
    <property type="component" value="Unassembled WGS sequence"/>
</dbReference>
<dbReference type="GO" id="GO:0022857">
    <property type="term" value="F:transmembrane transporter activity"/>
    <property type="evidence" value="ECO:0007669"/>
    <property type="project" value="TreeGrafter"/>
</dbReference>
<keyword evidence="5 7" id="KW-0472">Membrane</keyword>
<sequence>MLIEALRLALDAIWRNLLRSFLTVLGIVIGVASVIALVTIGEATTAEVSAKMSKLGTNILFIRPDAIGPRHTDTEIKRFKIDDVNAIRDQVLGLRAVAPFDQTGATAIFRGQNHSTTVIGTTDDYLVAQNWELTSGREFLLSEEHGGQTSCLVGATIVKQFFGTLDPVGQQLRIDKISCSIIGVLVGRGQTSSGQDEDDVVLLPISTFQRRFGGTTEIPMMVISIFDGIDGDSIKSKVTDLLRERRHISPGRADDFSIADMSSITAAFTSTAILLTGLLASIAAVSLFVGGIGIMNMMLVSVTERTREIGVRLAIGALESQVLIQFLVEAIVLSLLGGIVGIVAGLSLAYGVVCVIGIPFVASPSVIIGAFLFSATIGMAFGYFPAMRAAHLNPIDALRNE</sequence>
<comment type="similarity">
    <text evidence="6">Belongs to the ABC-4 integral membrane protein family.</text>
</comment>
<dbReference type="InterPro" id="IPR025857">
    <property type="entry name" value="MacB_PCD"/>
</dbReference>